<dbReference type="Proteomes" id="UP001364617">
    <property type="component" value="Unassembled WGS sequence"/>
</dbReference>
<dbReference type="InterPro" id="IPR014044">
    <property type="entry name" value="CAP_dom"/>
</dbReference>
<sequence>MYWDVALWSARIWAILSLANGQLTEQEKATIVDMHNKLRSQVQPSAAFMQKVEWDETLRVVAEAYATKCIWEHNPDLEELTLGENLFASLGPFNATKAMVDWFGENVDYDYEKNVCPVDKMCGHYTQMVWADSNKIGCATHLCDTLEGLDFKATILVCDYYPRGNFDGQNPYVSGEPCSKCPENLPVCEDKICVRENLFHPSEEPDVTEDPTVLPERSHWTTEPVDVSREPTDVLVKVDETGNEKNTKSHGSKMESVSSHLLMLIVLALVL</sequence>
<keyword evidence="5" id="KW-1185">Reference proteome</keyword>
<dbReference type="AlphaFoldDB" id="A0AAN9CJT0"/>
<dbReference type="InterPro" id="IPR035940">
    <property type="entry name" value="CAP_sf"/>
</dbReference>
<gene>
    <name evidence="4" type="ORF">R3I93_019102</name>
</gene>
<feature type="domain" description="SCP" evidence="3">
    <location>
        <begin position="26"/>
        <end position="168"/>
    </location>
</feature>
<evidence type="ECO:0000256" key="1">
    <source>
        <dbReference type="SAM" id="MobiDB-lite"/>
    </source>
</evidence>
<dbReference type="SMART" id="SM00198">
    <property type="entry name" value="SCP"/>
    <property type="match status" value="1"/>
</dbReference>
<feature type="signal peptide" evidence="2">
    <location>
        <begin position="1"/>
        <end position="21"/>
    </location>
</feature>
<reference evidence="4 5" key="1">
    <citation type="submission" date="2024-02" db="EMBL/GenBank/DDBJ databases">
        <title>Chromosome-level genome assembly of the Eurasian Minnow (Phoxinus phoxinus).</title>
        <authorList>
            <person name="Oriowo T.O."/>
            <person name="Martin S."/>
            <person name="Stange M."/>
            <person name="Chrysostomakis Y."/>
            <person name="Brown T."/>
            <person name="Winkler S."/>
            <person name="Kukowka S."/>
            <person name="Myers E.W."/>
            <person name="Bohne A."/>
        </authorList>
    </citation>
    <scope>NUCLEOTIDE SEQUENCE [LARGE SCALE GENOMIC DNA]</scope>
    <source>
        <strain evidence="4">ZFMK-TIS-60720</strain>
        <tissue evidence="4">Whole Organism</tissue>
    </source>
</reference>
<organism evidence="4 5">
    <name type="scientific">Phoxinus phoxinus</name>
    <name type="common">Eurasian minnow</name>
    <dbReference type="NCBI Taxonomy" id="58324"/>
    <lineage>
        <taxon>Eukaryota</taxon>
        <taxon>Metazoa</taxon>
        <taxon>Chordata</taxon>
        <taxon>Craniata</taxon>
        <taxon>Vertebrata</taxon>
        <taxon>Euteleostomi</taxon>
        <taxon>Actinopterygii</taxon>
        <taxon>Neopterygii</taxon>
        <taxon>Teleostei</taxon>
        <taxon>Ostariophysi</taxon>
        <taxon>Cypriniformes</taxon>
        <taxon>Leuciscidae</taxon>
        <taxon>Phoxininae</taxon>
        <taxon>Phoxinus</taxon>
    </lineage>
</organism>
<feature type="chain" id="PRO_5043017488" description="SCP domain-containing protein" evidence="2">
    <location>
        <begin position="22"/>
        <end position="271"/>
    </location>
</feature>
<evidence type="ECO:0000313" key="5">
    <source>
        <dbReference type="Proteomes" id="UP001364617"/>
    </source>
</evidence>
<name>A0AAN9CJT0_9TELE</name>
<dbReference type="PANTHER" id="PTHR10334">
    <property type="entry name" value="CYSTEINE-RICH SECRETORY PROTEIN-RELATED"/>
    <property type="match status" value="1"/>
</dbReference>
<dbReference type="InterPro" id="IPR018244">
    <property type="entry name" value="Allrgn_V5/Tpx1_CS"/>
</dbReference>
<evidence type="ECO:0000259" key="3">
    <source>
        <dbReference type="SMART" id="SM00198"/>
    </source>
</evidence>
<feature type="region of interest" description="Disordered" evidence="1">
    <location>
        <begin position="203"/>
        <end position="226"/>
    </location>
</feature>
<dbReference type="Pfam" id="PF00188">
    <property type="entry name" value="CAP"/>
    <property type="match status" value="1"/>
</dbReference>
<dbReference type="EMBL" id="JAYKXH010000020">
    <property type="protein sequence ID" value="KAK7132757.1"/>
    <property type="molecule type" value="Genomic_DNA"/>
</dbReference>
<dbReference type="GO" id="GO:0005576">
    <property type="term" value="C:extracellular region"/>
    <property type="evidence" value="ECO:0007669"/>
    <property type="project" value="InterPro"/>
</dbReference>
<accession>A0AAN9CJT0</accession>
<dbReference type="InterPro" id="IPR001283">
    <property type="entry name" value="CRISP-related"/>
</dbReference>
<dbReference type="PRINTS" id="PR00837">
    <property type="entry name" value="V5TPXLIKE"/>
</dbReference>
<protein>
    <recommendedName>
        <fullName evidence="3">SCP domain-containing protein</fullName>
    </recommendedName>
</protein>
<comment type="caution">
    <text evidence="4">The sequence shown here is derived from an EMBL/GenBank/DDBJ whole genome shotgun (WGS) entry which is preliminary data.</text>
</comment>
<evidence type="ECO:0000313" key="4">
    <source>
        <dbReference type="EMBL" id="KAK7132757.1"/>
    </source>
</evidence>
<dbReference type="PROSITE" id="PS01009">
    <property type="entry name" value="CRISP_1"/>
    <property type="match status" value="1"/>
</dbReference>
<feature type="compositionally biased region" description="Basic and acidic residues" evidence="1">
    <location>
        <begin position="216"/>
        <end position="226"/>
    </location>
</feature>
<proteinExistence type="predicted"/>
<evidence type="ECO:0000256" key="2">
    <source>
        <dbReference type="SAM" id="SignalP"/>
    </source>
</evidence>
<dbReference type="Gene3D" id="3.40.33.10">
    <property type="entry name" value="CAP"/>
    <property type="match status" value="1"/>
</dbReference>
<dbReference type="SUPFAM" id="SSF55797">
    <property type="entry name" value="PR-1-like"/>
    <property type="match status" value="1"/>
</dbReference>
<keyword evidence="2" id="KW-0732">Signal</keyword>